<evidence type="ECO:0000313" key="2">
    <source>
        <dbReference type="EMBL" id="GFG57250.1"/>
    </source>
</evidence>
<proteinExistence type="predicted"/>
<keyword evidence="3" id="KW-1185">Reference proteome</keyword>
<accession>A0A7I9WIT3</accession>
<dbReference type="Pfam" id="PF23275">
    <property type="entry name" value="TPR_23"/>
    <property type="match status" value="1"/>
</dbReference>
<feature type="domain" description="TPR repeat" evidence="1">
    <location>
        <begin position="203"/>
        <end position="416"/>
    </location>
</feature>
<dbReference type="RefSeq" id="WP_193488525.1">
    <property type="nucleotide sequence ID" value="NZ_BAAAMC010000021.1"/>
</dbReference>
<comment type="caution">
    <text evidence="2">The sequence shown here is derived from an EMBL/GenBank/DDBJ whole genome shotgun (WGS) entry which is preliminary data.</text>
</comment>
<name>A0A7I9WIT3_9MYCO</name>
<gene>
    <name evidence="2" type="ORF">MMUR_13860</name>
</gene>
<evidence type="ECO:0000313" key="3">
    <source>
        <dbReference type="Proteomes" id="UP000465241"/>
    </source>
</evidence>
<evidence type="ECO:0000259" key="1">
    <source>
        <dbReference type="Pfam" id="PF23275"/>
    </source>
</evidence>
<protein>
    <recommendedName>
        <fullName evidence="1">TPR repeat domain-containing protein</fullName>
    </recommendedName>
</protein>
<sequence>MGVTLSDLDRWDPAGIRSAADAVGRRGQENRATGQDVTAIMTNLVWQGVSADNARVLAQNISSQLLVHADECDNAAKATNDAASEVDSIKAEWARLQRLAYNWGITIDSADGSLSWQAPADPAEAAEMERRADVVEEKIGDLLRRADATDQRLSSALTGAITELTDPELIGDAKSPEDAERTVQEALAGNQDSAAVVKRVLDSISPKQLSGAEPLTPTQASILSQMQAQQHGMSVEALSTAEGRLGDNKGIISDSWQLMSNPDVRFPKTELTPGALDNPETMTSGGFGQLPQSVQGALTSKGTSQFDDVAKVTSMVKDGNAALRQGTELDRGMLNKATEMMSADDFQRIPTGFDGQVETTTSGAPVALDILATAGQDREAIHGIVNDSAYAERFMRGSLTTEWSDDGQAVSDMFSWTGDAADGPDAKMAAETASAYGSWVGKLDDELMSMQGNQTLGQVNPEAAQGLARGLAPYIPDIAGLQDGRHAGFDIPDDAGARADGTQPIAKGIFSVLSTDQEASDIFNGAAAREIVEAQTQYASDVKAGLDPAVNVGSLKESMTVQGLVDSGLHNASAAIGDNDVKAWEAKKSAFEFGLAGLDMVGMPGKDMASLAVDALVGPKPETSSNLGNNLPDLDTGSTENQVLNALARSGVDVGVADKFLTPIDAANPDAPRRILSFEEYSARRLAEAGEEAIQSDYDTAMKAALTNQIGGAVTAVNSEMTGRYNSVTENTDPS</sequence>
<reference evidence="2 3" key="1">
    <citation type="journal article" date="2019" name="Emerg. Microbes Infect.">
        <title>Comprehensive subspecies identification of 175 nontuberculous mycobacteria species based on 7547 genomic profiles.</title>
        <authorList>
            <person name="Matsumoto Y."/>
            <person name="Kinjo T."/>
            <person name="Motooka D."/>
            <person name="Nabeya D."/>
            <person name="Jung N."/>
            <person name="Uechi K."/>
            <person name="Horii T."/>
            <person name="Iida T."/>
            <person name="Fujita J."/>
            <person name="Nakamura S."/>
        </authorList>
    </citation>
    <scope>NUCLEOTIDE SEQUENCE [LARGE SCALE GENOMIC DNA]</scope>
    <source>
        <strain evidence="2 3">JCM 13392</strain>
    </source>
</reference>
<dbReference type="AlphaFoldDB" id="A0A7I9WIT3"/>
<organism evidence="2 3">
    <name type="scientific">Mycolicibacterium murale</name>
    <dbReference type="NCBI Taxonomy" id="182220"/>
    <lineage>
        <taxon>Bacteria</taxon>
        <taxon>Bacillati</taxon>
        <taxon>Actinomycetota</taxon>
        <taxon>Actinomycetes</taxon>
        <taxon>Mycobacteriales</taxon>
        <taxon>Mycobacteriaceae</taxon>
        <taxon>Mycolicibacterium</taxon>
    </lineage>
</organism>
<dbReference type="InterPro" id="IPR057037">
    <property type="entry name" value="TPR_rep_actino"/>
</dbReference>
<dbReference type="EMBL" id="BLKT01000003">
    <property type="protein sequence ID" value="GFG57250.1"/>
    <property type="molecule type" value="Genomic_DNA"/>
</dbReference>
<dbReference type="Proteomes" id="UP000465241">
    <property type="component" value="Unassembled WGS sequence"/>
</dbReference>